<gene>
    <name evidence="1" type="ORF">UABAM_02681</name>
</gene>
<proteinExistence type="predicted"/>
<dbReference type="SUPFAM" id="SSF142338">
    <property type="entry name" value="CofD-like"/>
    <property type="match status" value="1"/>
</dbReference>
<evidence type="ECO:0008006" key="3">
    <source>
        <dbReference type="Google" id="ProtNLM"/>
    </source>
</evidence>
<evidence type="ECO:0000313" key="1">
    <source>
        <dbReference type="EMBL" id="BBM84324.1"/>
    </source>
</evidence>
<dbReference type="InterPro" id="IPR002882">
    <property type="entry name" value="CofD"/>
</dbReference>
<keyword evidence="2" id="KW-1185">Reference proteome</keyword>
<dbReference type="Gene3D" id="3.40.50.10680">
    <property type="entry name" value="CofD-like domains"/>
    <property type="match status" value="1"/>
</dbReference>
<dbReference type="GO" id="GO:0043743">
    <property type="term" value="F:LPPG:FO 2-phospho-L-lactate transferase activity"/>
    <property type="evidence" value="ECO:0007669"/>
    <property type="project" value="InterPro"/>
</dbReference>
<organism evidence="1 2">
    <name type="scientific">Uabimicrobium amorphum</name>
    <dbReference type="NCBI Taxonomy" id="2596890"/>
    <lineage>
        <taxon>Bacteria</taxon>
        <taxon>Pseudomonadati</taxon>
        <taxon>Planctomycetota</taxon>
        <taxon>Candidatus Uabimicrobiia</taxon>
        <taxon>Candidatus Uabimicrobiales</taxon>
        <taxon>Candidatus Uabimicrobiaceae</taxon>
        <taxon>Candidatus Uabimicrobium</taxon>
    </lineage>
</organism>
<dbReference type="PANTHER" id="PTHR31240">
    <property type="entry name" value="MATERNAL EFFECT EMBRYO ARREST 18"/>
    <property type="match status" value="1"/>
</dbReference>
<dbReference type="NCBIfam" id="TIGR04357">
    <property type="entry name" value="CofD_rel_GAK"/>
    <property type="match status" value="1"/>
</dbReference>
<dbReference type="PANTHER" id="PTHR31240:SF0">
    <property type="entry name" value="MATERNAL EFFECT EMBRYO ARREST 18"/>
    <property type="match status" value="1"/>
</dbReference>
<dbReference type="EMBL" id="AP019860">
    <property type="protein sequence ID" value="BBM84324.1"/>
    <property type="molecule type" value="Genomic_DNA"/>
</dbReference>
<reference evidence="1 2" key="1">
    <citation type="submission" date="2019-08" db="EMBL/GenBank/DDBJ databases">
        <title>Complete genome sequence of Candidatus Uab amorphum.</title>
        <authorList>
            <person name="Shiratori T."/>
            <person name="Suzuki S."/>
            <person name="Kakizawa Y."/>
            <person name="Ishida K."/>
        </authorList>
    </citation>
    <scope>NUCLEOTIDE SEQUENCE [LARGE SCALE GENOMIC DNA]</scope>
    <source>
        <strain evidence="1 2">SRT547</strain>
    </source>
</reference>
<dbReference type="AlphaFoldDB" id="A0A5S9IM98"/>
<sequence length="397" mass="44621">MVKVTVTRTIEIPDVLKIERYRRTPELGPKILFFSGGSALKTLSQRLIQYTHNSIHLITPFDSGGSSAALRKAFSMIAVGDLRNRLMALADQSVRGAPDIYELFAMRFAQRSNDVLKKELDTLANGRHPSMQKIPDSIRKIICYNLQFFAMKMPADFHLQGANIGNLILTGGYLNYNRNIDSVIFLFAKLVEARGVVRPILGGNYHLVAELENGQILVGQHVITGKETSKIPSPIKRIYLTDSLESREEVQPIVHEKIIKTIKKAELICYPMGSFYSSLIVHFLPQKTAEAIVQNSCPKILILNYGQDPEQLGMTPCSMVKTLLSYLQRDFCEEVPIDKLLNFVLVDSSSNEYPNIEKNIQEIQKMGIQVIDTPLISEKSKPLLDATKLIDILLSFI</sequence>
<protein>
    <recommendedName>
        <fullName evidence="3">Gluconeogenesis factor</fullName>
    </recommendedName>
</protein>
<evidence type="ECO:0000313" key="2">
    <source>
        <dbReference type="Proteomes" id="UP000326354"/>
    </source>
</evidence>
<dbReference type="KEGG" id="uam:UABAM_02681"/>
<name>A0A5S9IM98_UABAM</name>
<dbReference type="Pfam" id="PF01933">
    <property type="entry name" value="CofD"/>
    <property type="match status" value="1"/>
</dbReference>
<dbReference type="RefSeq" id="WP_229759398.1">
    <property type="nucleotide sequence ID" value="NZ_AP019860.1"/>
</dbReference>
<dbReference type="Proteomes" id="UP000326354">
    <property type="component" value="Chromosome"/>
</dbReference>
<accession>A0A5S9IM98</accession>
<dbReference type="InterPro" id="IPR038136">
    <property type="entry name" value="CofD-like_dom_sf"/>
</dbReference>
<dbReference type="InterPro" id="IPR027591">
    <property type="entry name" value="CofD-rel_GAK"/>
</dbReference>
<dbReference type="CDD" id="cd07187">
    <property type="entry name" value="YvcK_like"/>
    <property type="match status" value="1"/>
</dbReference>